<dbReference type="AlphaFoldDB" id="A0A5R9J9U4"/>
<keyword evidence="12" id="KW-0813">Transport</keyword>
<keyword evidence="6 12" id="KW-0915">Sodium</keyword>
<evidence type="ECO:0000256" key="5">
    <source>
        <dbReference type="ARBA" id="ARBA00022989"/>
    </source>
</evidence>
<keyword evidence="5 12" id="KW-1133">Transmembrane helix</keyword>
<keyword evidence="7 12" id="KW-0406">Ion transport</keyword>
<evidence type="ECO:0000313" key="13">
    <source>
        <dbReference type="EMBL" id="TLU73573.1"/>
    </source>
</evidence>
<evidence type="ECO:0000256" key="4">
    <source>
        <dbReference type="ARBA" id="ARBA00022692"/>
    </source>
</evidence>
<evidence type="ECO:0000256" key="9">
    <source>
        <dbReference type="ARBA" id="ARBA00023303"/>
    </source>
</evidence>
<dbReference type="GO" id="GO:0140114">
    <property type="term" value="P:cellular detoxification of fluoride"/>
    <property type="evidence" value="ECO:0007669"/>
    <property type="project" value="UniProtKB-UniRule"/>
</dbReference>
<gene>
    <name evidence="12 13" type="primary">crcB</name>
    <name evidence="12" type="synonym">fluC</name>
    <name evidence="13" type="ORF">FE263_05985</name>
</gene>
<dbReference type="GO" id="GO:0046872">
    <property type="term" value="F:metal ion binding"/>
    <property type="evidence" value="ECO:0007669"/>
    <property type="project" value="UniProtKB-KW"/>
</dbReference>
<evidence type="ECO:0000256" key="11">
    <source>
        <dbReference type="ARBA" id="ARBA00035585"/>
    </source>
</evidence>
<dbReference type="InterPro" id="IPR003691">
    <property type="entry name" value="FluC"/>
</dbReference>
<keyword evidence="9 12" id="KW-0407">Ion channel</keyword>
<dbReference type="HAMAP" id="MF_00454">
    <property type="entry name" value="FluC"/>
    <property type="match status" value="1"/>
</dbReference>
<feature type="binding site" evidence="12">
    <location>
        <position position="84"/>
    </location>
    <ligand>
        <name>Na(+)</name>
        <dbReference type="ChEBI" id="CHEBI:29101"/>
        <note>structural</note>
    </ligand>
</feature>
<keyword evidence="4 12" id="KW-0812">Transmembrane</keyword>
<protein>
    <recommendedName>
        <fullName evidence="12">Fluoride-specific ion channel FluC</fullName>
    </recommendedName>
</protein>
<dbReference type="PANTHER" id="PTHR28259:SF1">
    <property type="entry name" value="FLUORIDE EXPORT PROTEIN 1-RELATED"/>
    <property type="match status" value="1"/>
</dbReference>
<evidence type="ECO:0000313" key="14">
    <source>
        <dbReference type="Proteomes" id="UP000305654"/>
    </source>
</evidence>
<dbReference type="OrthoDB" id="9806299at2"/>
<reference evidence="13 14" key="1">
    <citation type="submission" date="2019-05" db="EMBL/GenBank/DDBJ databases">
        <authorList>
            <person name="Pankratov T."/>
            <person name="Grouzdev D."/>
        </authorList>
    </citation>
    <scope>NUCLEOTIDE SEQUENCE [LARGE SCALE GENOMIC DNA]</scope>
    <source>
        <strain evidence="13 14">KEBCLARHB70R</strain>
    </source>
</reference>
<comment type="similarity">
    <text evidence="10 12">Belongs to the fluoride channel Fluc/FEX (TC 1.A.43) family.</text>
</comment>
<evidence type="ECO:0000256" key="12">
    <source>
        <dbReference type="HAMAP-Rule" id="MF_00454"/>
    </source>
</evidence>
<evidence type="ECO:0000256" key="8">
    <source>
        <dbReference type="ARBA" id="ARBA00023136"/>
    </source>
</evidence>
<keyword evidence="2 12" id="KW-1003">Cell membrane</keyword>
<proteinExistence type="inferred from homology"/>
<dbReference type="EMBL" id="VCDI01000002">
    <property type="protein sequence ID" value="TLU73573.1"/>
    <property type="molecule type" value="Genomic_DNA"/>
</dbReference>
<feature type="transmembrane region" description="Helical" evidence="12">
    <location>
        <begin position="71"/>
        <end position="91"/>
    </location>
</feature>
<comment type="catalytic activity">
    <reaction evidence="11">
        <text>fluoride(in) = fluoride(out)</text>
        <dbReference type="Rhea" id="RHEA:76159"/>
        <dbReference type="ChEBI" id="CHEBI:17051"/>
    </reaction>
    <physiologicalReaction direction="left-to-right" evidence="11">
        <dbReference type="Rhea" id="RHEA:76160"/>
    </physiologicalReaction>
</comment>
<dbReference type="GO" id="GO:0005886">
    <property type="term" value="C:plasma membrane"/>
    <property type="evidence" value="ECO:0007669"/>
    <property type="project" value="UniProtKB-SubCell"/>
</dbReference>
<feature type="transmembrane region" description="Helical" evidence="12">
    <location>
        <begin position="103"/>
        <end position="124"/>
    </location>
</feature>
<accession>A0A5R9J9U4</accession>
<comment type="function">
    <text evidence="12">Fluoride-specific ion channel. Important for reducing fluoride concentration in the cell, thus reducing its toxicity.</text>
</comment>
<keyword evidence="14" id="KW-1185">Reference proteome</keyword>
<evidence type="ECO:0000256" key="7">
    <source>
        <dbReference type="ARBA" id="ARBA00023065"/>
    </source>
</evidence>
<evidence type="ECO:0000256" key="6">
    <source>
        <dbReference type="ARBA" id="ARBA00023053"/>
    </source>
</evidence>
<dbReference type="NCBIfam" id="TIGR00494">
    <property type="entry name" value="crcB"/>
    <property type="match status" value="1"/>
</dbReference>
<evidence type="ECO:0000256" key="1">
    <source>
        <dbReference type="ARBA" id="ARBA00004651"/>
    </source>
</evidence>
<comment type="caution">
    <text evidence="13">The sequence shown here is derived from an EMBL/GenBank/DDBJ whole genome shotgun (WGS) entry which is preliminary data.</text>
</comment>
<dbReference type="RefSeq" id="WP_138325653.1">
    <property type="nucleotide sequence ID" value="NZ_VCDI01000002.1"/>
</dbReference>
<feature type="binding site" evidence="12">
    <location>
        <position position="81"/>
    </location>
    <ligand>
        <name>Na(+)</name>
        <dbReference type="ChEBI" id="CHEBI:29101"/>
        <note>structural</note>
    </ligand>
</feature>
<evidence type="ECO:0000256" key="2">
    <source>
        <dbReference type="ARBA" id="ARBA00022475"/>
    </source>
</evidence>
<dbReference type="PANTHER" id="PTHR28259">
    <property type="entry name" value="FLUORIDE EXPORT PROTEIN 1-RELATED"/>
    <property type="match status" value="1"/>
</dbReference>
<comment type="activity regulation">
    <text evidence="12">Na(+) is not transported, but it plays an essential structural role and its presence is essential for fluoride channel function.</text>
</comment>
<sequence>METFMLMIVLVAAGGALGSVLRYLIGVVTTAAWGSAFPWGTILINIAGSFVIGLFAAGTVAGGVLPASQALRVFVMVGLCGGFTTFSSFSLQTLELLRGGRAGMALLNVTLSVLLCLAAVAAGFQLGARR</sequence>
<keyword evidence="3" id="KW-0997">Cell inner membrane</keyword>
<keyword evidence="12" id="KW-0479">Metal-binding</keyword>
<name>A0A5R9J9U4_9PROT</name>
<dbReference type="Proteomes" id="UP000305654">
    <property type="component" value="Unassembled WGS sequence"/>
</dbReference>
<dbReference type="Pfam" id="PF02537">
    <property type="entry name" value="CRCB"/>
    <property type="match status" value="1"/>
</dbReference>
<evidence type="ECO:0000256" key="10">
    <source>
        <dbReference type="ARBA" id="ARBA00035120"/>
    </source>
</evidence>
<evidence type="ECO:0000256" key="3">
    <source>
        <dbReference type="ARBA" id="ARBA00022519"/>
    </source>
</evidence>
<dbReference type="GO" id="GO:0062054">
    <property type="term" value="F:fluoride channel activity"/>
    <property type="evidence" value="ECO:0007669"/>
    <property type="project" value="UniProtKB-UniRule"/>
</dbReference>
<keyword evidence="8 12" id="KW-0472">Membrane</keyword>
<comment type="subcellular location">
    <subcellularLocation>
        <location evidence="1 12">Cell membrane</location>
        <topology evidence="1 12">Multi-pass membrane protein</topology>
    </subcellularLocation>
</comment>
<organism evidence="13 14">
    <name type="scientific">Lichenicoccus roseus</name>
    <dbReference type="NCBI Taxonomy" id="2683649"/>
    <lineage>
        <taxon>Bacteria</taxon>
        <taxon>Pseudomonadati</taxon>
        <taxon>Pseudomonadota</taxon>
        <taxon>Alphaproteobacteria</taxon>
        <taxon>Acetobacterales</taxon>
        <taxon>Acetobacteraceae</taxon>
        <taxon>Lichenicoccus</taxon>
    </lineage>
</organism>
<feature type="transmembrane region" description="Helical" evidence="12">
    <location>
        <begin position="42"/>
        <end position="64"/>
    </location>
</feature>